<dbReference type="CDD" id="cd00156">
    <property type="entry name" value="REC"/>
    <property type="match status" value="1"/>
</dbReference>
<proteinExistence type="predicted"/>
<evidence type="ECO:0000256" key="1">
    <source>
        <dbReference type="ARBA" id="ARBA00018672"/>
    </source>
</evidence>
<protein>
    <recommendedName>
        <fullName evidence="1">Stage 0 sporulation protein A homolog</fullName>
    </recommendedName>
</protein>
<dbReference type="PANTHER" id="PTHR45526:SF1">
    <property type="entry name" value="TRANSCRIPTIONAL REGULATORY PROTEIN DCUR-RELATED"/>
    <property type="match status" value="1"/>
</dbReference>
<comment type="caution">
    <text evidence="5">The sequence shown here is derived from an EMBL/GenBank/DDBJ whole genome shotgun (WGS) entry which is preliminary data.</text>
</comment>
<dbReference type="InterPro" id="IPR011006">
    <property type="entry name" value="CheY-like_superfamily"/>
</dbReference>
<dbReference type="GO" id="GO:0000156">
    <property type="term" value="F:phosphorelay response regulator activity"/>
    <property type="evidence" value="ECO:0007669"/>
    <property type="project" value="TreeGrafter"/>
</dbReference>
<keyword evidence="3" id="KW-0597">Phosphoprotein</keyword>
<evidence type="ECO:0000259" key="4">
    <source>
        <dbReference type="PROSITE" id="PS50110"/>
    </source>
</evidence>
<dbReference type="InterPro" id="IPR001789">
    <property type="entry name" value="Sig_transdc_resp-reg_receiver"/>
</dbReference>
<dbReference type="Proteomes" id="UP000563151">
    <property type="component" value="Unassembled WGS sequence"/>
</dbReference>
<sequence>MSNVKILVIDDDKEILFAISAICEYQGWIPLTASSVQEGVEKFKEIKPDIVLIDYHLPKTNGIQGVKMLKKISNNIPIIVLTIEENEKVAYEFMKAGASDFALKPIKALDIIARINVHLRLKETIENVNKNINDYSKGISIETLEKIQNYMSGLSGYISINNISKNTGLAYQTVHRYLQYMIEKGKVEVNQSYGKIGRPKQSYKFIK</sequence>
<evidence type="ECO:0000313" key="6">
    <source>
        <dbReference type="Proteomes" id="UP000563151"/>
    </source>
</evidence>
<evidence type="ECO:0000256" key="2">
    <source>
        <dbReference type="ARBA" id="ARBA00024867"/>
    </source>
</evidence>
<dbReference type="SUPFAM" id="SSF52172">
    <property type="entry name" value="CheY-like"/>
    <property type="match status" value="1"/>
</dbReference>
<dbReference type="AlphaFoldDB" id="A0A923IZW9"/>
<dbReference type="Gene3D" id="3.40.50.2300">
    <property type="match status" value="1"/>
</dbReference>
<accession>A0A923IZW9</accession>
<name>A0A923IZW9_CLOTT</name>
<dbReference type="RefSeq" id="WP_035147875.1">
    <property type="nucleotide sequence ID" value="NZ_JAAZWO010000004.1"/>
</dbReference>
<comment type="function">
    <text evidence="2">May play the central regulatory role in sporulation. It may be an element of the effector pathway responsible for the activation of sporulation genes in response to nutritional stress. Spo0A may act in concert with spo0H (a sigma factor) to control the expression of some genes that are critical to the sporulation process.</text>
</comment>
<dbReference type="PROSITE" id="PS50110">
    <property type="entry name" value="RESPONSE_REGULATORY"/>
    <property type="match status" value="1"/>
</dbReference>
<gene>
    <name evidence="5" type="ORF">HGG79_04810</name>
</gene>
<keyword evidence="6" id="KW-1185">Reference proteome</keyword>
<dbReference type="Pfam" id="PF00072">
    <property type="entry name" value="Response_reg"/>
    <property type="match status" value="1"/>
</dbReference>
<feature type="domain" description="Response regulatory" evidence="4">
    <location>
        <begin position="5"/>
        <end position="119"/>
    </location>
</feature>
<reference evidence="5 6" key="1">
    <citation type="submission" date="2020-04" db="EMBL/GenBank/DDBJ databases">
        <title>Genomic insights into acetone-butanol-ethanol (ABE) fermentation by sequencing solventogenic clostridia strains.</title>
        <authorList>
            <person name="Brown S."/>
        </authorList>
    </citation>
    <scope>NUCLEOTIDE SEQUENCE [LARGE SCALE GENOMIC DNA]</scope>
    <source>
        <strain evidence="5 6">DJ011</strain>
    </source>
</reference>
<organism evidence="5 6">
    <name type="scientific">Clostridium tetanomorphum</name>
    <dbReference type="NCBI Taxonomy" id="1553"/>
    <lineage>
        <taxon>Bacteria</taxon>
        <taxon>Bacillati</taxon>
        <taxon>Bacillota</taxon>
        <taxon>Clostridia</taxon>
        <taxon>Eubacteriales</taxon>
        <taxon>Clostridiaceae</taxon>
        <taxon>Clostridium</taxon>
    </lineage>
</organism>
<dbReference type="SMART" id="SM00448">
    <property type="entry name" value="REC"/>
    <property type="match status" value="1"/>
</dbReference>
<evidence type="ECO:0000313" key="5">
    <source>
        <dbReference type="EMBL" id="MBC2397104.1"/>
    </source>
</evidence>
<dbReference type="InterPro" id="IPR051271">
    <property type="entry name" value="2C-system_Tx_regulators"/>
</dbReference>
<feature type="modified residue" description="4-aspartylphosphate" evidence="3">
    <location>
        <position position="54"/>
    </location>
</feature>
<dbReference type="PANTHER" id="PTHR45526">
    <property type="entry name" value="TRANSCRIPTIONAL REGULATORY PROTEIN DPIA"/>
    <property type="match status" value="1"/>
</dbReference>
<dbReference type="EMBL" id="JAAZWO010000004">
    <property type="protein sequence ID" value="MBC2397104.1"/>
    <property type="molecule type" value="Genomic_DNA"/>
</dbReference>
<evidence type="ECO:0000256" key="3">
    <source>
        <dbReference type="PROSITE-ProRule" id="PRU00169"/>
    </source>
</evidence>